<evidence type="ECO:0000256" key="5">
    <source>
        <dbReference type="ARBA" id="ARBA00039250"/>
    </source>
</evidence>
<evidence type="ECO:0000259" key="7">
    <source>
        <dbReference type="Pfam" id="PF05683"/>
    </source>
</evidence>
<proteinExistence type="inferred from homology"/>
<dbReference type="eggNOG" id="COG1838">
    <property type="taxonomic scope" value="Bacteria"/>
</dbReference>
<organism evidence="8 9">
    <name type="scientific">Martelella mediterranea DSM 17316</name>
    <dbReference type="NCBI Taxonomy" id="1122214"/>
    <lineage>
        <taxon>Bacteria</taxon>
        <taxon>Pseudomonadati</taxon>
        <taxon>Pseudomonadota</taxon>
        <taxon>Alphaproteobacteria</taxon>
        <taxon>Hyphomicrobiales</taxon>
        <taxon>Aurantimonadaceae</taxon>
        <taxon>Martelella</taxon>
    </lineage>
</organism>
<dbReference type="Gene3D" id="3.20.130.10">
    <property type="entry name" value="Fe-S hydro-lyase, tartrate dehydratase beta-type, catalytic domain"/>
    <property type="match status" value="1"/>
</dbReference>
<evidence type="ECO:0000313" key="8">
    <source>
        <dbReference type="EMBL" id="AQZ51172.1"/>
    </source>
</evidence>
<dbReference type="AlphaFoldDB" id="A0A1U9Z0P5"/>
<comment type="similarity">
    <text evidence="1">Belongs to the class-I fumarase family.</text>
</comment>
<dbReference type="PANTHER" id="PTHR43351">
    <property type="entry name" value="L(+)-TARTRATE DEHYDRATASE SUBUNIT BETA"/>
    <property type="match status" value="1"/>
</dbReference>
<comment type="subunit">
    <text evidence="2">Heterotetramer of two alpha and two beta subunits.</text>
</comment>
<keyword evidence="3 8" id="KW-0456">Lyase</keyword>
<comment type="catalytic activity">
    <reaction evidence="6">
        <text>(2R,3R)-tartrate = oxaloacetate + H2O</text>
        <dbReference type="Rhea" id="RHEA:15413"/>
        <dbReference type="ChEBI" id="CHEBI:15377"/>
        <dbReference type="ChEBI" id="CHEBI:16452"/>
        <dbReference type="ChEBI" id="CHEBI:30924"/>
        <dbReference type="EC" id="4.2.1.32"/>
    </reaction>
</comment>
<dbReference type="RefSeq" id="WP_018062965.1">
    <property type="nucleotide sequence ID" value="NZ_AQWH01000001.1"/>
</dbReference>
<feature type="domain" description="Fe-S hydro-lyase tartrate dehydratase beta-type catalytic" evidence="7">
    <location>
        <begin position="9"/>
        <end position="182"/>
    </location>
</feature>
<accession>A0A1U9Z0P5</accession>
<gene>
    <name evidence="8" type="primary">ttdB</name>
    <name evidence="8" type="ORF">Mame_01830</name>
</gene>
<sequence>MSEYILDLPVSRDLARSLKLGDTVFLRGDAVITAGYPTHQRLMDCVEQDRPPPVSMDGGAFFHLGCMSREEKGALRPLYVNPTTSTRFNAFMPRIIEHFGLTFVGGKGGLDDACVAAMKKTGCVYLSILGGGAPLLTEGIEAICETGWNDLIVQFRLSRVRLDMFGPLTVAIDAHGNSVYADLSADAKARLPDIMRALARDRSIQM</sequence>
<keyword evidence="9" id="KW-1185">Reference proteome</keyword>
<dbReference type="InterPro" id="IPR036660">
    <property type="entry name" value="Fe-S_hydroAse_TtdB_cat_sf"/>
</dbReference>
<dbReference type="STRING" id="1122214.Mame_01830"/>
<evidence type="ECO:0000256" key="4">
    <source>
        <dbReference type="ARBA" id="ARBA00039027"/>
    </source>
</evidence>
<dbReference type="EMBL" id="CP020330">
    <property type="protein sequence ID" value="AQZ51172.1"/>
    <property type="molecule type" value="Genomic_DNA"/>
</dbReference>
<evidence type="ECO:0000256" key="3">
    <source>
        <dbReference type="ARBA" id="ARBA00023239"/>
    </source>
</evidence>
<dbReference type="PANTHER" id="PTHR43351:SF3">
    <property type="entry name" value="L(+)-TARTRATE DEHYDRATASE SUBUNIT BETA"/>
    <property type="match status" value="1"/>
</dbReference>
<evidence type="ECO:0000313" key="9">
    <source>
        <dbReference type="Proteomes" id="UP000191135"/>
    </source>
</evidence>
<evidence type="ECO:0000256" key="6">
    <source>
        <dbReference type="ARBA" id="ARBA00049253"/>
    </source>
</evidence>
<dbReference type="Proteomes" id="UP000191135">
    <property type="component" value="Chromosome"/>
</dbReference>
<name>A0A1U9Z0P5_9HYPH</name>
<dbReference type="Pfam" id="PF05683">
    <property type="entry name" value="Fumerase_C"/>
    <property type="match status" value="1"/>
</dbReference>
<evidence type="ECO:0000256" key="2">
    <source>
        <dbReference type="ARBA" id="ARBA00011103"/>
    </source>
</evidence>
<dbReference type="EC" id="4.2.1.32" evidence="4"/>
<dbReference type="InterPro" id="IPR004647">
    <property type="entry name" value="Fe-S_hydro-lyase_TtdB-typ_cat"/>
</dbReference>
<protein>
    <recommendedName>
        <fullName evidence="5">L(+)-tartrate dehydratase subunit beta</fullName>
        <ecNumber evidence="4">4.2.1.32</ecNumber>
    </recommendedName>
</protein>
<dbReference type="GO" id="GO:0008730">
    <property type="term" value="F:L(+)-tartrate dehydratase activity"/>
    <property type="evidence" value="ECO:0007669"/>
    <property type="project" value="UniProtKB-EC"/>
</dbReference>
<reference evidence="8 9" key="1">
    <citation type="submission" date="2017-03" db="EMBL/GenBank/DDBJ databases">
        <title>Foreign affairs: Plasmid Transfer between Roseobacters and Rhizobia.</title>
        <authorList>
            <person name="Bartling P."/>
            <person name="Bunk B."/>
            <person name="Overmann J."/>
            <person name="Brinkmann H."/>
            <person name="Petersen J."/>
        </authorList>
    </citation>
    <scope>NUCLEOTIDE SEQUENCE [LARGE SCALE GENOMIC DNA]</scope>
    <source>
        <strain evidence="8 9">MACL11</strain>
    </source>
</reference>
<dbReference type="SUPFAM" id="SSF117457">
    <property type="entry name" value="FumA C-terminal domain-like"/>
    <property type="match status" value="1"/>
</dbReference>
<evidence type="ECO:0000256" key="1">
    <source>
        <dbReference type="ARBA" id="ARBA00008876"/>
    </source>
</evidence>
<dbReference type="KEGG" id="mmed:Mame_01830"/>